<reference evidence="2 3" key="1">
    <citation type="submission" date="2020-08" db="EMBL/GenBank/DDBJ databases">
        <title>Plant Genome Project.</title>
        <authorList>
            <person name="Zhang R.-G."/>
        </authorList>
    </citation>
    <scope>NUCLEOTIDE SEQUENCE [LARGE SCALE GENOMIC DNA]</scope>
    <source>
        <tissue evidence="2">Rhizome</tissue>
    </source>
</reference>
<dbReference type="PANTHER" id="PTHR31973">
    <property type="entry name" value="POLYPROTEIN, PUTATIVE-RELATED"/>
    <property type="match status" value="1"/>
</dbReference>
<protein>
    <recommendedName>
        <fullName evidence="4">Transposase</fullName>
    </recommendedName>
</protein>
<proteinExistence type="predicted"/>
<organism evidence="2 3">
    <name type="scientific">Zingiber officinale</name>
    <name type="common">Ginger</name>
    <name type="synonym">Amomum zingiber</name>
    <dbReference type="NCBI Taxonomy" id="94328"/>
    <lineage>
        <taxon>Eukaryota</taxon>
        <taxon>Viridiplantae</taxon>
        <taxon>Streptophyta</taxon>
        <taxon>Embryophyta</taxon>
        <taxon>Tracheophyta</taxon>
        <taxon>Spermatophyta</taxon>
        <taxon>Magnoliopsida</taxon>
        <taxon>Liliopsida</taxon>
        <taxon>Zingiberales</taxon>
        <taxon>Zingiberaceae</taxon>
        <taxon>Zingiber</taxon>
    </lineage>
</organism>
<evidence type="ECO:0000313" key="2">
    <source>
        <dbReference type="EMBL" id="KAG6538998.1"/>
    </source>
</evidence>
<name>A0A8J5LX64_ZINOF</name>
<sequence length="225" mass="25464">MTMTPYPFPPEVQLDDEAQSNEYFHSQSSKVGGGILSIPMDDDSPDEGDCDTHFNRGEIPSYNERVMHFMNDIGDENDDDNVVESIINTWVAKCKVVLSDIDSNSGSENYRHGMRGKKAIEIVYGNWESNFTEIPLYIATLEHSNPTTIAKWYHHPSSTENVKVFKYIFWAFGPAIDAFHMCRPVIGVDGTHLRGAYKRKILIAVSKDADNRILLVAYAIVDERL</sequence>
<accession>A0A8J5LX64</accession>
<feature type="region of interest" description="Disordered" evidence="1">
    <location>
        <begin position="26"/>
        <end position="49"/>
    </location>
</feature>
<dbReference type="PANTHER" id="PTHR31973:SF195">
    <property type="entry name" value="MUDR FAMILY TRANSPOSASE"/>
    <property type="match status" value="1"/>
</dbReference>
<evidence type="ECO:0000313" key="3">
    <source>
        <dbReference type="Proteomes" id="UP000734854"/>
    </source>
</evidence>
<comment type="caution">
    <text evidence="2">The sequence shown here is derived from an EMBL/GenBank/DDBJ whole genome shotgun (WGS) entry which is preliminary data.</text>
</comment>
<keyword evidence="3" id="KW-1185">Reference proteome</keyword>
<evidence type="ECO:0008006" key="4">
    <source>
        <dbReference type="Google" id="ProtNLM"/>
    </source>
</evidence>
<feature type="compositionally biased region" description="Acidic residues" evidence="1">
    <location>
        <begin position="40"/>
        <end position="49"/>
    </location>
</feature>
<dbReference type="AlphaFoldDB" id="A0A8J5LX64"/>
<dbReference type="EMBL" id="JACMSC010000001">
    <property type="protein sequence ID" value="KAG6538998.1"/>
    <property type="molecule type" value="Genomic_DNA"/>
</dbReference>
<gene>
    <name evidence="2" type="ORF">ZIOFF_004150</name>
</gene>
<evidence type="ECO:0000256" key="1">
    <source>
        <dbReference type="SAM" id="MobiDB-lite"/>
    </source>
</evidence>
<dbReference type="Proteomes" id="UP000734854">
    <property type="component" value="Unassembled WGS sequence"/>
</dbReference>